<gene>
    <name evidence="2" type="ORF">CR201_G0025470</name>
</gene>
<dbReference type="GO" id="GO:0031122">
    <property type="term" value="P:cytoplasmic microtubule organization"/>
    <property type="evidence" value="ECO:0007669"/>
    <property type="project" value="InterPro"/>
</dbReference>
<feature type="compositionally biased region" description="Polar residues" evidence="1">
    <location>
        <begin position="1"/>
        <end position="39"/>
    </location>
</feature>
<dbReference type="GO" id="GO:1905515">
    <property type="term" value="P:non-motile cilium assembly"/>
    <property type="evidence" value="ECO:0007669"/>
    <property type="project" value="InterPro"/>
</dbReference>
<sequence length="80" mass="9032">EQKRQNPGSVGQKYSEQVNNFGQSVLLSSSEPKQTTRGTSYVEEDIQGSICKNSSIKNTLQIIPLLEKREDRTSSCRDKR</sequence>
<evidence type="ECO:0000313" key="2">
    <source>
        <dbReference type="EMBL" id="PNJ86562.1"/>
    </source>
</evidence>
<dbReference type="Pfam" id="PF15352">
    <property type="entry name" value="K1377"/>
    <property type="match status" value="1"/>
</dbReference>
<dbReference type="GO" id="GO:0007052">
    <property type="term" value="P:mitotic spindle organization"/>
    <property type="evidence" value="ECO:0007669"/>
    <property type="project" value="InterPro"/>
</dbReference>
<accession>A0A2J8XX10</accession>
<comment type="caution">
    <text evidence="2">The sequence shown here is derived from an EMBL/GenBank/DDBJ whole genome shotgun (WGS) entry which is preliminary data.</text>
</comment>
<evidence type="ECO:0000256" key="1">
    <source>
        <dbReference type="SAM" id="MobiDB-lite"/>
    </source>
</evidence>
<dbReference type="InterPro" id="IPR028257">
    <property type="entry name" value="CEP126"/>
</dbReference>
<dbReference type="GO" id="GO:0005813">
    <property type="term" value="C:centrosome"/>
    <property type="evidence" value="ECO:0007669"/>
    <property type="project" value="InterPro"/>
</dbReference>
<feature type="region of interest" description="Disordered" evidence="1">
    <location>
        <begin position="1"/>
        <end position="43"/>
    </location>
</feature>
<protein>
    <submittedName>
        <fullName evidence="2">CEP126 isoform 3</fullName>
    </submittedName>
</protein>
<dbReference type="EMBL" id="NDHI03003296">
    <property type="protein sequence ID" value="PNJ86562.1"/>
    <property type="molecule type" value="Genomic_DNA"/>
</dbReference>
<organism evidence="2">
    <name type="scientific">Pongo abelii</name>
    <name type="common">Sumatran orangutan</name>
    <name type="synonym">Pongo pygmaeus abelii</name>
    <dbReference type="NCBI Taxonomy" id="9601"/>
    <lineage>
        <taxon>Eukaryota</taxon>
        <taxon>Metazoa</taxon>
        <taxon>Chordata</taxon>
        <taxon>Craniata</taxon>
        <taxon>Vertebrata</taxon>
        <taxon>Euteleostomi</taxon>
        <taxon>Mammalia</taxon>
        <taxon>Eutheria</taxon>
        <taxon>Euarchontoglires</taxon>
        <taxon>Primates</taxon>
        <taxon>Haplorrhini</taxon>
        <taxon>Catarrhini</taxon>
        <taxon>Hominidae</taxon>
        <taxon>Pongo</taxon>
    </lineage>
</organism>
<feature type="non-terminal residue" evidence="2">
    <location>
        <position position="1"/>
    </location>
</feature>
<name>A0A2J8XX10_PONAB</name>
<dbReference type="GO" id="GO:0097546">
    <property type="term" value="C:ciliary base"/>
    <property type="evidence" value="ECO:0007669"/>
    <property type="project" value="InterPro"/>
</dbReference>
<dbReference type="AlphaFoldDB" id="A0A2J8XX10"/>
<proteinExistence type="predicted"/>
<reference evidence="2" key="1">
    <citation type="submission" date="2017-12" db="EMBL/GenBank/DDBJ databases">
        <title>High-resolution comparative analysis of great ape genomes.</title>
        <authorList>
            <person name="Pollen A."/>
            <person name="Hastie A."/>
            <person name="Hormozdiari F."/>
            <person name="Dougherty M."/>
            <person name="Liu R."/>
            <person name="Chaisson M."/>
            <person name="Hoppe E."/>
            <person name="Hill C."/>
            <person name="Pang A."/>
            <person name="Hillier L."/>
            <person name="Baker C."/>
            <person name="Armstrong J."/>
            <person name="Shendure J."/>
            <person name="Paten B."/>
            <person name="Wilson R."/>
            <person name="Chao H."/>
            <person name="Schneider V."/>
            <person name="Ventura M."/>
            <person name="Kronenberg Z."/>
            <person name="Murali S."/>
            <person name="Gordon D."/>
            <person name="Cantsilieris S."/>
            <person name="Munson K."/>
            <person name="Nelson B."/>
            <person name="Raja A."/>
            <person name="Underwood J."/>
            <person name="Diekhans M."/>
            <person name="Fiddes I."/>
            <person name="Haussler D."/>
            <person name="Eichler E."/>
        </authorList>
    </citation>
    <scope>NUCLEOTIDE SEQUENCE [LARGE SCALE GENOMIC DNA]</scope>
    <source>
        <strain evidence="2">Susie</strain>
    </source>
</reference>